<keyword evidence="3" id="KW-1185">Reference proteome</keyword>
<feature type="transmembrane region" description="Helical" evidence="1">
    <location>
        <begin position="7"/>
        <end position="25"/>
    </location>
</feature>
<proteinExistence type="predicted"/>
<dbReference type="Proteomes" id="UP000427769">
    <property type="component" value="Chromosome"/>
</dbReference>
<gene>
    <name evidence="2" type="ORF">DSCW_51050</name>
</gene>
<keyword evidence="1" id="KW-0472">Membrane</keyword>
<evidence type="ECO:0000313" key="3">
    <source>
        <dbReference type="Proteomes" id="UP000427769"/>
    </source>
</evidence>
<dbReference type="EMBL" id="AP021875">
    <property type="protein sequence ID" value="BBO77688.1"/>
    <property type="molecule type" value="Genomic_DNA"/>
</dbReference>
<accession>A0A5K7Z9G0</accession>
<name>A0A5K7Z9G0_9BACT</name>
<feature type="transmembrane region" description="Helical" evidence="1">
    <location>
        <begin position="31"/>
        <end position="49"/>
    </location>
</feature>
<evidence type="ECO:0000313" key="2">
    <source>
        <dbReference type="EMBL" id="BBO77688.1"/>
    </source>
</evidence>
<organism evidence="2 3">
    <name type="scientific">Desulfosarcina widdelii</name>
    <dbReference type="NCBI Taxonomy" id="947919"/>
    <lineage>
        <taxon>Bacteria</taxon>
        <taxon>Pseudomonadati</taxon>
        <taxon>Thermodesulfobacteriota</taxon>
        <taxon>Desulfobacteria</taxon>
        <taxon>Desulfobacterales</taxon>
        <taxon>Desulfosarcinaceae</taxon>
        <taxon>Desulfosarcina</taxon>
    </lineage>
</organism>
<dbReference type="AlphaFoldDB" id="A0A5K7Z9G0"/>
<evidence type="ECO:0000256" key="1">
    <source>
        <dbReference type="SAM" id="Phobius"/>
    </source>
</evidence>
<keyword evidence="1" id="KW-1133">Transmembrane helix</keyword>
<protein>
    <submittedName>
        <fullName evidence="2">Uncharacterized protein</fullName>
    </submittedName>
</protein>
<reference evidence="2 3" key="1">
    <citation type="submission" date="2019-11" db="EMBL/GenBank/DDBJ databases">
        <title>Comparative genomics of hydrocarbon-degrading Desulfosarcina strains.</title>
        <authorList>
            <person name="Watanabe M."/>
            <person name="Kojima H."/>
            <person name="Fukui M."/>
        </authorList>
    </citation>
    <scope>NUCLEOTIDE SEQUENCE [LARGE SCALE GENOMIC DNA]</scope>
    <source>
        <strain evidence="2 3">PP31</strain>
    </source>
</reference>
<sequence length="51" mass="5499">MELFKPVIIIAAIILAVIGIAYVISILPQPIIWAAVILMLGAFICLGRAHQ</sequence>
<dbReference type="RefSeq" id="WP_155306412.1">
    <property type="nucleotide sequence ID" value="NZ_AP021875.1"/>
</dbReference>
<keyword evidence="1" id="KW-0812">Transmembrane</keyword>
<dbReference type="KEGG" id="dwd:DSCW_51050"/>